<dbReference type="NCBIfam" id="NF003072">
    <property type="entry name" value="PRK03995.1-4"/>
    <property type="match status" value="1"/>
</dbReference>
<evidence type="ECO:0000256" key="4">
    <source>
        <dbReference type="HAMAP-Rule" id="MF_00562"/>
    </source>
</evidence>
<name>D9Q297_ACIS3</name>
<dbReference type="InterPro" id="IPR007508">
    <property type="entry name" value="DtdA"/>
</dbReference>
<gene>
    <name evidence="4" type="primary">dtdA</name>
    <name evidence="5" type="ordered locus">ASAC_1030</name>
</gene>
<dbReference type="RefSeq" id="WP_013266947.1">
    <property type="nucleotide sequence ID" value="NC_014374.1"/>
</dbReference>
<evidence type="ECO:0000256" key="2">
    <source>
        <dbReference type="ARBA" id="ARBA00022801"/>
    </source>
</evidence>
<evidence type="ECO:0000256" key="1">
    <source>
        <dbReference type="ARBA" id="ARBA00022723"/>
    </source>
</evidence>
<dbReference type="HOGENOM" id="CLU_056464_1_0_2"/>
<dbReference type="PANTHER" id="PTHR34667">
    <property type="entry name" value="D-AMINOACYL-TRNA DEACYLASE"/>
    <property type="match status" value="1"/>
</dbReference>
<comment type="similarity">
    <text evidence="4">Belongs to the DtdA deacylase family.</text>
</comment>
<dbReference type="GO" id="GO:0051499">
    <property type="term" value="F:D-aminoacyl-tRNA deacylase activity"/>
    <property type="evidence" value="ECO:0007669"/>
    <property type="project" value="UniProtKB-UniRule"/>
</dbReference>
<dbReference type="FunCoup" id="D9Q297">
    <property type="interactions" value="2"/>
</dbReference>
<dbReference type="HAMAP" id="MF_00562">
    <property type="entry name" value="Deacylase_DtdA"/>
    <property type="match status" value="1"/>
</dbReference>
<comment type="function">
    <text evidence="4">D-aminoacyl-tRNA deacylase with broad substrate specificity. By recycling D-aminoacyl-tRNA to D-amino acids and free tRNA molecules, this enzyme counteracts the toxicity associated with the formation of D-aminoacyl-tRNA entities in vivo.</text>
</comment>
<keyword evidence="2 4" id="KW-0378">Hydrolase</keyword>
<dbReference type="GO" id="GO:0008270">
    <property type="term" value="F:zinc ion binding"/>
    <property type="evidence" value="ECO:0007669"/>
    <property type="project" value="UniProtKB-UniRule"/>
</dbReference>
<dbReference type="PIRSF" id="PIRSF016210">
    <property type="entry name" value="UCP016210"/>
    <property type="match status" value="1"/>
</dbReference>
<dbReference type="InParanoid" id="D9Q297"/>
<comment type="subunit">
    <text evidence="4">Monomer.</text>
</comment>
<dbReference type="EC" id="3.1.1.96" evidence="4"/>
<dbReference type="PANTHER" id="PTHR34667:SF1">
    <property type="entry name" value="D-AMINOACYL-TRNA DEACYLASE"/>
    <property type="match status" value="1"/>
</dbReference>
<dbReference type="Proteomes" id="UP000000346">
    <property type="component" value="Chromosome"/>
</dbReference>
<comment type="cofactor">
    <cofactor evidence="4">
        <name>Zn(2+)</name>
        <dbReference type="ChEBI" id="CHEBI:29105"/>
    </cofactor>
    <text evidence="4">Binds 2 Zn(2+) ions per subunit.</text>
</comment>
<dbReference type="Gene3D" id="3.40.50.10700">
    <property type="entry name" value="AF0625-like"/>
    <property type="match status" value="1"/>
</dbReference>
<dbReference type="Pfam" id="PF04414">
    <property type="entry name" value="tRNA_deacylase"/>
    <property type="match status" value="1"/>
</dbReference>
<dbReference type="InterPro" id="IPR018033">
    <property type="entry name" value="Deacylase_DtdA_archaea"/>
</dbReference>
<dbReference type="EMBL" id="CP001742">
    <property type="protein sequence ID" value="ADL19435.1"/>
    <property type="molecule type" value="Genomic_DNA"/>
</dbReference>
<dbReference type="GO" id="GO:0019478">
    <property type="term" value="P:D-amino acid catabolic process"/>
    <property type="evidence" value="ECO:0007669"/>
    <property type="project" value="UniProtKB-UniRule"/>
</dbReference>
<dbReference type="OrthoDB" id="9863at2157"/>
<reference evidence="5 6" key="1">
    <citation type="journal article" date="2010" name="Appl. Environ. Microbiol.">
        <title>The genome sequence of the crenarchaeon Acidilobus saccharovorans supports a new order, Acidilobales, and suggests an important ecological role in terrestrial acidic hot springs.</title>
        <authorList>
            <person name="Mardanov A.V."/>
            <person name="Svetlitchnyi V.A."/>
            <person name="Beletsky A.V."/>
            <person name="Prokofeva M.I."/>
            <person name="Bonch-Osmolovskaya E.A."/>
            <person name="Ravin N.V."/>
            <person name="Skryabin K.G."/>
        </authorList>
    </citation>
    <scope>NUCLEOTIDE SEQUENCE [LARGE SCALE GENOMIC DNA]</scope>
    <source>
        <strain evidence="6">DSM 16705 / JCM 18335 / VKM B-2471 / 345-15</strain>
    </source>
</reference>
<evidence type="ECO:0000313" key="5">
    <source>
        <dbReference type="EMBL" id="ADL19435.1"/>
    </source>
</evidence>
<dbReference type="SUPFAM" id="SSF142535">
    <property type="entry name" value="AF0625-like"/>
    <property type="match status" value="1"/>
</dbReference>
<dbReference type="GO" id="GO:0106026">
    <property type="term" value="F:Gly-tRNA(Ala) deacylase activity"/>
    <property type="evidence" value="ECO:0007669"/>
    <property type="project" value="RHEA"/>
</dbReference>
<accession>D9Q297</accession>
<proteinExistence type="inferred from homology"/>
<organism evidence="5 6">
    <name type="scientific">Acidilobus saccharovorans (strain DSM 16705 / JCM 18335 / VKM B-2471 / 345-15)</name>
    <dbReference type="NCBI Taxonomy" id="666510"/>
    <lineage>
        <taxon>Archaea</taxon>
        <taxon>Thermoproteota</taxon>
        <taxon>Thermoprotei</taxon>
        <taxon>Acidilobales</taxon>
        <taxon>Acidilobaceae</taxon>
        <taxon>Acidilobus</taxon>
    </lineage>
</organism>
<dbReference type="GeneID" id="9499273"/>
<dbReference type="AlphaFoldDB" id="D9Q297"/>
<comment type="catalytic activity">
    <reaction evidence="4">
        <text>glycyl-tRNA(Ala) + H2O = tRNA(Ala) + glycine + H(+)</text>
        <dbReference type="Rhea" id="RHEA:53744"/>
        <dbReference type="Rhea" id="RHEA-COMP:9657"/>
        <dbReference type="Rhea" id="RHEA-COMP:13640"/>
        <dbReference type="ChEBI" id="CHEBI:15377"/>
        <dbReference type="ChEBI" id="CHEBI:15378"/>
        <dbReference type="ChEBI" id="CHEBI:57305"/>
        <dbReference type="ChEBI" id="CHEBI:78442"/>
        <dbReference type="ChEBI" id="CHEBI:78522"/>
        <dbReference type="EC" id="3.1.1.96"/>
    </reaction>
</comment>
<comment type="catalytic activity">
    <reaction evidence="4">
        <text>a D-aminoacyl-tRNA + H2O = a tRNA + a D-alpha-amino acid + H(+)</text>
        <dbReference type="Rhea" id="RHEA:13953"/>
        <dbReference type="Rhea" id="RHEA-COMP:10123"/>
        <dbReference type="Rhea" id="RHEA-COMP:10124"/>
        <dbReference type="ChEBI" id="CHEBI:15377"/>
        <dbReference type="ChEBI" id="CHEBI:15378"/>
        <dbReference type="ChEBI" id="CHEBI:59871"/>
        <dbReference type="ChEBI" id="CHEBI:78442"/>
        <dbReference type="ChEBI" id="CHEBI:79333"/>
        <dbReference type="EC" id="3.1.1.96"/>
    </reaction>
</comment>
<evidence type="ECO:0000313" key="6">
    <source>
        <dbReference type="Proteomes" id="UP000000346"/>
    </source>
</evidence>
<dbReference type="Gene3D" id="3.40.630.50">
    <property type="entry name" value="AF0625-like"/>
    <property type="match status" value="1"/>
</dbReference>
<sequence length="276" mass="29497">MLSVVFSLKDPVGVRASEILINLINAKPAACPAASICYKAENAVIAGFDVDQTEFEFLDKTPEPSADAAIVLSRHESESGKKSLTVHFTGNPTAKALFGGRPAELSFAPAHLAKPLLQRYYYHARELGLLEAYAISLEATHHGPTTNRKPLAFIEIGSTAKEWNDELALKAMANAVADVLQSSNAIQGCSPVLGLGSTHYPARFTELELSSEVCMGHILSKHVLGELAPGALRQAVEKSLPNGARSALIEKKGASSSVRKALIDELNSMNVKVQLI</sequence>
<dbReference type="STRING" id="666510.ASAC_1030"/>
<keyword evidence="1 4" id="KW-0479">Metal-binding</keyword>
<protein>
    <recommendedName>
        <fullName evidence="4">D-aminoacyl-tRNA deacylase</fullName>
        <ecNumber evidence="4">3.1.1.96</ecNumber>
    </recommendedName>
</protein>
<keyword evidence="3 4" id="KW-0862">Zinc</keyword>
<keyword evidence="6" id="KW-1185">Reference proteome</keyword>
<evidence type="ECO:0000256" key="3">
    <source>
        <dbReference type="ARBA" id="ARBA00022833"/>
    </source>
</evidence>
<dbReference type="KEGG" id="asc:ASAC_1030"/>
<dbReference type="eggNOG" id="arCOG01616">
    <property type="taxonomic scope" value="Archaea"/>
</dbReference>